<organism evidence="2 3">
    <name type="scientific">Oxyplasma meridianum</name>
    <dbReference type="NCBI Taxonomy" id="3073602"/>
    <lineage>
        <taxon>Archaea</taxon>
        <taxon>Methanobacteriati</taxon>
        <taxon>Thermoplasmatota</taxon>
        <taxon>Thermoplasmata</taxon>
        <taxon>Thermoplasmatales</taxon>
        <taxon>Thermoplasmataceae</taxon>
        <taxon>Oxyplasma</taxon>
    </lineage>
</organism>
<evidence type="ECO:0000259" key="1">
    <source>
        <dbReference type="PROSITE" id="PS51186"/>
    </source>
</evidence>
<name>A0AAX4NH80_9ARCH</name>
<dbReference type="PROSITE" id="PS51186">
    <property type="entry name" value="GNAT"/>
    <property type="match status" value="1"/>
</dbReference>
<dbReference type="GO" id="GO:0016747">
    <property type="term" value="F:acyltransferase activity, transferring groups other than amino-acyl groups"/>
    <property type="evidence" value="ECO:0007669"/>
    <property type="project" value="InterPro"/>
</dbReference>
<dbReference type="Gene3D" id="3.40.630.30">
    <property type="match status" value="1"/>
</dbReference>
<dbReference type="EMBL" id="CP133772">
    <property type="protein sequence ID" value="WYY00353.1"/>
    <property type="molecule type" value="Genomic_DNA"/>
</dbReference>
<keyword evidence="3" id="KW-1185">Reference proteome</keyword>
<accession>A0AAX4NH80</accession>
<dbReference type="CDD" id="cd04301">
    <property type="entry name" value="NAT_SF"/>
    <property type="match status" value="1"/>
</dbReference>
<dbReference type="Pfam" id="PF00583">
    <property type="entry name" value="Acetyltransf_1"/>
    <property type="match status" value="1"/>
</dbReference>
<dbReference type="SUPFAM" id="SSF55729">
    <property type="entry name" value="Acyl-CoA N-acyltransferases (Nat)"/>
    <property type="match status" value="1"/>
</dbReference>
<dbReference type="AlphaFoldDB" id="A0AAX4NH80"/>
<proteinExistence type="predicted"/>
<dbReference type="RefSeq" id="WP_393970692.1">
    <property type="nucleotide sequence ID" value="NZ_CP133772.1"/>
</dbReference>
<evidence type="ECO:0000313" key="2">
    <source>
        <dbReference type="EMBL" id="WYY00353.1"/>
    </source>
</evidence>
<sequence length="311" mass="36553">MELTNVKVDWNPILENYISHLETIYPDIPIRGSYSYIINNLNENRIPSRIVLQGNNVAAYAYLLENPDFKDRLYAYIGFISEEFSKKERIENLVTWIENLARNRKRIVVINDVFNGGKESENFLIGRKYDRIERYGMTLKLRDATNLDEKFPIEFMAVDLSEFNIEEFLKEEYEAYRDTPDFILFHELDKDKGSNFTRKIFSGMYGEILNRPSILIRHKDQLAGSCIITDGFPLSRKKVPLVVDIFVKREYRRNGLATEMLSRSINILRDMKYEELSLWATVGNPAMSVYEDLGFVKNQNQKEISYVKKIF</sequence>
<evidence type="ECO:0000313" key="3">
    <source>
        <dbReference type="Proteomes" id="UP001451606"/>
    </source>
</evidence>
<protein>
    <submittedName>
        <fullName evidence="2">GNAT family N-acetyltransferase</fullName>
    </submittedName>
</protein>
<feature type="domain" description="N-acetyltransferase" evidence="1">
    <location>
        <begin position="155"/>
        <end position="311"/>
    </location>
</feature>
<gene>
    <name evidence="2" type="ORF">OXIME_000921</name>
</gene>
<dbReference type="InterPro" id="IPR000182">
    <property type="entry name" value="GNAT_dom"/>
</dbReference>
<dbReference type="KEGG" id="omr:OXIME_000921"/>
<dbReference type="Proteomes" id="UP001451606">
    <property type="component" value="Chromosome"/>
</dbReference>
<dbReference type="GeneID" id="95967656"/>
<dbReference type="InterPro" id="IPR016181">
    <property type="entry name" value="Acyl_CoA_acyltransferase"/>
</dbReference>
<reference evidence="2 3" key="1">
    <citation type="submission" date="2023-09" db="EMBL/GenBank/DDBJ databases">
        <authorList>
            <person name="Golyshina O.V."/>
            <person name="Lunev E.A."/>
            <person name="Bargiela R."/>
            <person name="Gaines M.C."/>
            <person name="Daum B."/>
            <person name="Bale N.J."/>
            <person name="Koenen M."/>
            <person name="Sinninghe Damst J.S."/>
            <person name="Yakimov M."/>
            <person name="Golyshin P.N."/>
        </authorList>
    </citation>
    <scope>NUCLEOTIDE SEQUENCE [LARGE SCALE GENOMIC DNA]</scope>
    <source>
        <strain evidence="2 3">M1</strain>
    </source>
</reference>